<keyword evidence="1" id="KW-0812">Transmembrane</keyword>
<dbReference type="EMBL" id="CADCTS010000337">
    <property type="protein sequence ID" value="CAA9315481.1"/>
    <property type="molecule type" value="Genomic_DNA"/>
</dbReference>
<proteinExistence type="predicted"/>
<keyword evidence="1" id="KW-0472">Membrane</keyword>
<evidence type="ECO:0008006" key="3">
    <source>
        <dbReference type="Google" id="ProtNLM"/>
    </source>
</evidence>
<dbReference type="AlphaFoldDB" id="A0A6J4KUI9"/>
<sequence length="124" mass="12237">MPARLAVRGTLSRGAFALVVLVSLGVLFAPGDEVPAALPGVDKVVHLLLFAALAVTGRWAGVRPLPLAVGLAGYAAASEVLQAVAPLARSGSVADLAADLAGVAVGLLGWSALRGQAPPGSLGR</sequence>
<accession>A0A6J4KUI9</accession>
<reference evidence="2" key="1">
    <citation type="submission" date="2020-02" db="EMBL/GenBank/DDBJ databases">
        <authorList>
            <person name="Meier V. D."/>
        </authorList>
    </citation>
    <scope>NUCLEOTIDE SEQUENCE</scope>
    <source>
        <strain evidence="2">AVDCRST_MAG48</strain>
    </source>
</reference>
<keyword evidence="1" id="KW-1133">Transmembrane helix</keyword>
<gene>
    <name evidence="2" type="ORF">AVDCRST_MAG48-2329</name>
</gene>
<feature type="transmembrane region" description="Helical" evidence="1">
    <location>
        <begin position="44"/>
        <end position="61"/>
    </location>
</feature>
<evidence type="ECO:0000256" key="1">
    <source>
        <dbReference type="SAM" id="Phobius"/>
    </source>
</evidence>
<evidence type="ECO:0000313" key="2">
    <source>
        <dbReference type="EMBL" id="CAA9315481.1"/>
    </source>
</evidence>
<name>A0A6J4KUI9_9ACTN</name>
<protein>
    <recommendedName>
        <fullName evidence="3">VanZ-like domain-containing protein</fullName>
    </recommendedName>
</protein>
<organism evidence="2">
    <name type="scientific">uncultured Friedmanniella sp</name>
    <dbReference type="NCBI Taxonomy" id="335381"/>
    <lineage>
        <taxon>Bacteria</taxon>
        <taxon>Bacillati</taxon>
        <taxon>Actinomycetota</taxon>
        <taxon>Actinomycetes</taxon>
        <taxon>Propionibacteriales</taxon>
        <taxon>Nocardioidaceae</taxon>
        <taxon>Friedmanniella</taxon>
        <taxon>environmental samples</taxon>
    </lineage>
</organism>